<reference evidence="1 3" key="1">
    <citation type="submission" date="2018-05" db="EMBL/GenBank/DDBJ databases">
        <title>The complete genome of Lysobacter maris HZ9B, a marine bacterium antagonistic against terrestrial plant pathogens.</title>
        <authorList>
            <person name="Zhang X.-Q."/>
        </authorList>
    </citation>
    <scope>NUCLEOTIDE SEQUENCE [LARGE SCALE GENOMIC DNA]</scope>
    <source>
        <strain evidence="1 3">HZ9B</strain>
    </source>
</reference>
<accession>A0A2U9TBH4</accession>
<dbReference type="OrthoDB" id="6894792at2"/>
<keyword evidence="3" id="KW-1185">Reference proteome</keyword>
<reference evidence="2 4" key="2">
    <citation type="submission" date="2019-10" db="EMBL/GenBank/DDBJ databases">
        <title>Lysobacter alkalisoli sp. nov., isolated from saline-alkaline soil.</title>
        <authorList>
            <person name="Sun J.-Q."/>
        </authorList>
    </citation>
    <scope>NUCLEOTIDE SEQUENCE [LARGE SCALE GENOMIC DNA]</scope>
    <source>
        <strain evidence="2 4">KCTC 42381</strain>
    </source>
</reference>
<dbReference type="PANTHER" id="PTHR38031">
    <property type="entry name" value="SULFUR CARRIER PROTEIN SLR0821-RELATED"/>
    <property type="match status" value="1"/>
</dbReference>
<dbReference type="Proteomes" id="UP000249447">
    <property type="component" value="Chromosome"/>
</dbReference>
<dbReference type="PANTHER" id="PTHR38031:SF1">
    <property type="entry name" value="SULFUR CARRIER PROTEIN CYSO"/>
    <property type="match status" value="1"/>
</dbReference>
<evidence type="ECO:0000313" key="4">
    <source>
        <dbReference type="Proteomes" id="UP000320431"/>
    </source>
</evidence>
<dbReference type="SUPFAM" id="SSF54285">
    <property type="entry name" value="MoaD/ThiS"/>
    <property type="match status" value="1"/>
</dbReference>
<dbReference type="InterPro" id="IPR003749">
    <property type="entry name" value="ThiS/MoaD-like"/>
</dbReference>
<organism evidence="1 3">
    <name type="scientific">Marilutibacter maris</name>
    <dbReference type="NCBI Taxonomy" id="1605891"/>
    <lineage>
        <taxon>Bacteria</taxon>
        <taxon>Pseudomonadati</taxon>
        <taxon>Pseudomonadota</taxon>
        <taxon>Gammaproteobacteria</taxon>
        <taxon>Lysobacterales</taxon>
        <taxon>Lysobacteraceae</taxon>
        <taxon>Marilutibacter</taxon>
    </lineage>
</organism>
<proteinExistence type="predicted"/>
<protein>
    <submittedName>
        <fullName evidence="2">MoaD/ThiS family protein</fullName>
    </submittedName>
</protein>
<dbReference type="RefSeq" id="WP_111266975.1">
    <property type="nucleotide sequence ID" value="NZ_CP029843.1"/>
</dbReference>
<dbReference type="InterPro" id="IPR012675">
    <property type="entry name" value="Beta-grasp_dom_sf"/>
</dbReference>
<dbReference type="KEGG" id="lmb:C9I47_2225"/>
<dbReference type="Gene3D" id="3.10.20.30">
    <property type="match status" value="1"/>
</dbReference>
<dbReference type="InterPro" id="IPR052045">
    <property type="entry name" value="Sulfur_Carrier/Prot_Modifier"/>
</dbReference>
<dbReference type="EMBL" id="CP029843">
    <property type="protein sequence ID" value="AWV07908.1"/>
    <property type="molecule type" value="Genomic_DNA"/>
</dbReference>
<dbReference type="Pfam" id="PF02597">
    <property type="entry name" value="ThiS"/>
    <property type="match status" value="1"/>
</dbReference>
<sequence length="102" mass="10743">MARVVLASALARWLAPEASSPHSGDAAGGEVVLEAEGRTVGAVLDGVFEHHPRLRGYVLDEQGAVRHHVAVFVDGVVVHGKRLDHEVGEHSDVHVMQALSGG</sequence>
<name>A0A2U9TBH4_9GAMM</name>
<dbReference type="AlphaFoldDB" id="A0A2U9TBH4"/>
<evidence type="ECO:0000313" key="3">
    <source>
        <dbReference type="Proteomes" id="UP000249447"/>
    </source>
</evidence>
<dbReference type="Proteomes" id="UP000320431">
    <property type="component" value="Unassembled WGS sequence"/>
</dbReference>
<gene>
    <name evidence="1" type="ORF">C9I47_2225</name>
    <name evidence="2" type="ORF">FKV24_013290</name>
</gene>
<evidence type="ECO:0000313" key="1">
    <source>
        <dbReference type="EMBL" id="AWV07908.1"/>
    </source>
</evidence>
<evidence type="ECO:0000313" key="2">
    <source>
        <dbReference type="EMBL" id="KAB8176404.1"/>
    </source>
</evidence>
<dbReference type="InterPro" id="IPR016155">
    <property type="entry name" value="Mopterin_synth/thiamin_S_b"/>
</dbReference>
<dbReference type="EMBL" id="VICD02000227">
    <property type="protein sequence ID" value="KAB8176404.1"/>
    <property type="molecule type" value="Genomic_DNA"/>
</dbReference>